<evidence type="ECO:0000313" key="3">
    <source>
        <dbReference type="Proteomes" id="UP000507222"/>
    </source>
</evidence>
<reference evidence="2 3" key="1">
    <citation type="submission" date="2020-05" db="EMBL/GenBank/DDBJ databases">
        <authorList>
            <person name="Campoy J."/>
            <person name="Schneeberger K."/>
            <person name="Spophaly S."/>
        </authorList>
    </citation>
    <scope>NUCLEOTIDE SEQUENCE [LARGE SCALE GENOMIC DNA]</scope>
    <source>
        <strain evidence="2">PruArmRojPasFocal</strain>
    </source>
</reference>
<dbReference type="EMBL" id="CAEKDK010000004">
    <property type="protein sequence ID" value="CAB4276763.1"/>
    <property type="molecule type" value="Genomic_DNA"/>
</dbReference>
<dbReference type="Proteomes" id="UP000507222">
    <property type="component" value="Unassembled WGS sequence"/>
</dbReference>
<sequence length="174" mass="19740">MFLNVMHLVQACGNEVAALHYEKGQQEERVLSLEKSTSHADVLLRKKRSYKGVDNVKVEDDEEKVKKTEDDGEEIEKTEDVGEETHKTVGGEVTKKRHEFAQNEKENIDIFIAEDDCGDDVIVGIQQKRGLGNSATLGLVTKRQRSMAKKTPWQGWEIPIFWRTQLVTLEASSL</sequence>
<feature type="region of interest" description="Disordered" evidence="1">
    <location>
        <begin position="62"/>
        <end position="87"/>
    </location>
</feature>
<evidence type="ECO:0000256" key="1">
    <source>
        <dbReference type="SAM" id="MobiDB-lite"/>
    </source>
</evidence>
<dbReference type="AlphaFoldDB" id="A0A6J5ULC5"/>
<proteinExistence type="predicted"/>
<feature type="compositionally biased region" description="Basic and acidic residues" evidence="1">
    <location>
        <begin position="78"/>
        <end position="87"/>
    </location>
</feature>
<gene>
    <name evidence="2" type="ORF">CURHAP_LOCUS26022</name>
</gene>
<protein>
    <submittedName>
        <fullName evidence="2">Uncharacterized protein</fullName>
    </submittedName>
</protein>
<name>A0A6J5ULC5_PRUAR</name>
<accession>A0A6J5ULC5</accession>
<organism evidence="2 3">
    <name type="scientific">Prunus armeniaca</name>
    <name type="common">Apricot</name>
    <name type="synonym">Armeniaca vulgaris</name>
    <dbReference type="NCBI Taxonomy" id="36596"/>
    <lineage>
        <taxon>Eukaryota</taxon>
        <taxon>Viridiplantae</taxon>
        <taxon>Streptophyta</taxon>
        <taxon>Embryophyta</taxon>
        <taxon>Tracheophyta</taxon>
        <taxon>Spermatophyta</taxon>
        <taxon>Magnoliopsida</taxon>
        <taxon>eudicotyledons</taxon>
        <taxon>Gunneridae</taxon>
        <taxon>Pentapetalae</taxon>
        <taxon>rosids</taxon>
        <taxon>fabids</taxon>
        <taxon>Rosales</taxon>
        <taxon>Rosaceae</taxon>
        <taxon>Amygdaloideae</taxon>
        <taxon>Amygdaleae</taxon>
        <taxon>Prunus</taxon>
    </lineage>
</organism>
<evidence type="ECO:0000313" key="2">
    <source>
        <dbReference type="EMBL" id="CAB4276763.1"/>
    </source>
</evidence>